<keyword evidence="8 10" id="KW-0704">Schiff base</keyword>
<evidence type="ECO:0000313" key="15">
    <source>
        <dbReference type="Proteomes" id="UP000242432"/>
    </source>
</evidence>
<dbReference type="GO" id="GO:0008747">
    <property type="term" value="F:N-acetylneuraminate lyase activity"/>
    <property type="evidence" value="ECO:0007669"/>
    <property type="project" value="TreeGrafter"/>
</dbReference>
<dbReference type="GO" id="GO:0008840">
    <property type="term" value="F:4-hydroxy-tetrahydrodipicolinate synthase activity"/>
    <property type="evidence" value="ECO:0007669"/>
    <property type="project" value="UniProtKB-UniRule"/>
</dbReference>
<feature type="active site" description="Proton donor/acceptor" evidence="10 12">
    <location>
        <position position="135"/>
    </location>
</feature>
<dbReference type="EMBL" id="FUXX01000012">
    <property type="protein sequence ID" value="SKA60766.1"/>
    <property type="molecule type" value="Genomic_DNA"/>
</dbReference>
<evidence type="ECO:0000256" key="1">
    <source>
        <dbReference type="ARBA" id="ARBA00003294"/>
    </source>
</evidence>
<keyword evidence="10" id="KW-0963">Cytoplasm</keyword>
<dbReference type="Pfam" id="PF00701">
    <property type="entry name" value="DHDPS"/>
    <property type="match status" value="1"/>
</dbReference>
<keyword evidence="6 10" id="KW-0457">Lysine biosynthesis</keyword>
<dbReference type="PROSITE" id="PS00666">
    <property type="entry name" value="DHDPS_2"/>
    <property type="match status" value="1"/>
</dbReference>
<dbReference type="RefSeq" id="WP_078928465.1">
    <property type="nucleotide sequence ID" value="NZ_FUXX01000012.1"/>
</dbReference>
<feature type="site" description="Part of a proton relay during catalysis" evidence="10">
    <location>
        <position position="46"/>
    </location>
</feature>
<comment type="function">
    <text evidence="1 10">Catalyzes the condensation of (S)-aspartate-beta-semialdehyde [(S)-ASA] and pyruvate to 4-hydroxy-tetrahydrodipicolinate (HTPA).</text>
</comment>
<dbReference type="InterPro" id="IPR005263">
    <property type="entry name" value="DapA"/>
</dbReference>
<dbReference type="AlphaFoldDB" id="A0A1T4V761"/>
<evidence type="ECO:0000256" key="10">
    <source>
        <dbReference type="HAMAP-Rule" id="MF_00418"/>
    </source>
</evidence>
<evidence type="ECO:0000256" key="2">
    <source>
        <dbReference type="ARBA" id="ARBA00005120"/>
    </source>
</evidence>
<evidence type="ECO:0000256" key="5">
    <source>
        <dbReference type="ARBA" id="ARBA00022915"/>
    </source>
</evidence>
<name>A0A1T4V761_9GAMM</name>
<comment type="similarity">
    <text evidence="10 11">Belongs to the DapA family.</text>
</comment>
<evidence type="ECO:0000256" key="7">
    <source>
        <dbReference type="ARBA" id="ARBA00023239"/>
    </source>
</evidence>
<evidence type="ECO:0000256" key="4">
    <source>
        <dbReference type="ARBA" id="ARBA00022605"/>
    </source>
</evidence>
<sequence>MLEVKGVIPPLITPLTKDEHLDEEGLKRLLNYVIDGGVHGVFVLGSTGEFYGLEYSEKQKIVEKTIDEVNGRVPVYVGASAITTSEAVKLARMAKSCGAQALSVLTPMFVSPTEEELYQHFKAVADATDLPNILYNNPDKTGINMSPRLVKRLAQIENIVGVKDTSGDITLTCEYIRQNNTENSEFAVVAGKDTMIFPVLMCGGKGCVAGTANVLPKLVVDIYNKYIAKDYEGALKAQYRLSVFRNAYALGSFPVVPKDALNILGINVGHPIRPITHMTEEAQVKLKAILDELKDYL</sequence>
<keyword evidence="5 10" id="KW-0220">Diaminopimelate biosynthesis</keyword>
<dbReference type="CDD" id="cd00408">
    <property type="entry name" value="DHDPS-like"/>
    <property type="match status" value="1"/>
</dbReference>
<feature type="binding site" evidence="10 13">
    <location>
        <position position="208"/>
    </location>
    <ligand>
        <name>pyruvate</name>
        <dbReference type="ChEBI" id="CHEBI:15361"/>
    </ligand>
</feature>
<proteinExistence type="inferred from homology"/>
<feature type="active site" description="Schiff-base intermediate with substrate" evidence="10 12">
    <location>
        <position position="163"/>
    </location>
</feature>
<dbReference type="InterPro" id="IPR020624">
    <property type="entry name" value="Schiff_base-form_aldolases_CS"/>
</dbReference>
<comment type="subcellular location">
    <subcellularLocation>
        <location evidence="10">Cytoplasm</location>
    </subcellularLocation>
</comment>
<dbReference type="PRINTS" id="PR00146">
    <property type="entry name" value="DHPICSNTHASE"/>
</dbReference>
<dbReference type="Gene3D" id="3.20.20.70">
    <property type="entry name" value="Aldolase class I"/>
    <property type="match status" value="1"/>
</dbReference>
<dbReference type="PROSITE" id="PS00665">
    <property type="entry name" value="DHDPS_1"/>
    <property type="match status" value="1"/>
</dbReference>
<keyword evidence="7 10" id="KW-0456">Lyase</keyword>
<organism evidence="14 15">
    <name type="scientific">Succinivibrio dextrinosolvens DSM 3072</name>
    <dbReference type="NCBI Taxonomy" id="1123324"/>
    <lineage>
        <taxon>Bacteria</taxon>
        <taxon>Pseudomonadati</taxon>
        <taxon>Pseudomonadota</taxon>
        <taxon>Gammaproteobacteria</taxon>
        <taxon>Aeromonadales</taxon>
        <taxon>Succinivibrionaceae</taxon>
        <taxon>Succinivibrio</taxon>
    </lineage>
</organism>
<evidence type="ECO:0000256" key="3">
    <source>
        <dbReference type="ARBA" id="ARBA00012086"/>
    </source>
</evidence>
<comment type="caution">
    <text evidence="10">Lacks conserved residue(s) required for the propagation of feature annotation.</text>
</comment>
<evidence type="ECO:0000256" key="8">
    <source>
        <dbReference type="ARBA" id="ARBA00023270"/>
    </source>
</evidence>
<evidence type="ECO:0000256" key="9">
    <source>
        <dbReference type="ARBA" id="ARBA00047836"/>
    </source>
</evidence>
<accession>A0A1T4V761</accession>
<dbReference type="GO" id="GO:0019262">
    <property type="term" value="P:N-acetylneuraminate catabolic process"/>
    <property type="evidence" value="ECO:0007669"/>
    <property type="project" value="TreeGrafter"/>
</dbReference>
<dbReference type="PANTHER" id="PTHR42849:SF1">
    <property type="entry name" value="N-ACETYLNEURAMINATE LYASE"/>
    <property type="match status" value="1"/>
</dbReference>
<comment type="catalytic activity">
    <reaction evidence="9 10">
        <text>L-aspartate 4-semialdehyde + pyruvate = (2S,4S)-4-hydroxy-2,3,4,5-tetrahydrodipicolinate + H2O + H(+)</text>
        <dbReference type="Rhea" id="RHEA:34171"/>
        <dbReference type="ChEBI" id="CHEBI:15361"/>
        <dbReference type="ChEBI" id="CHEBI:15377"/>
        <dbReference type="ChEBI" id="CHEBI:15378"/>
        <dbReference type="ChEBI" id="CHEBI:67139"/>
        <dbReference type="ChEBI" id="CHEBI:537519"/>
        <dbReference type="EC" id="4.3.3.7"/>
    </reaction>
</comment>
<protein>
    <recommendedName>
        <fullName evidence="3 10">4-hydroxy-tetrahydrodipicolinate synthase</fullName>
        <shortName evidence="10">HTPA synthase</shortName>
        <ecNumber evidence="3 10">4.3.3.7</ecNumber>
    </recommendedName>
</protein>
<dbReference type="PIRSF" id="PIRSF001365">
    <property type="entry name" value="DHDPS"/>
    <property type="match status" value="1"/>
</dbReference>
<evidence type="ECO:0000256" key="13">
    <source>
        <dbReference type="PIRSR" id="PIRSR001365-2"/>
    </source>
</evidence>
<dbReference type="InterPro" id="IPR013785">
    <property type="entry name" value="Aldolase_TIM"/>
</dbReference>
<dbReference type="GO" id="GO:0009089">
    <property type="term" value="P:lysine biosynthetic process via diaminopimelate"/>
    <property type="evidence" value="ECO:0007669"/>
    <property type="project" value="UniProtKB-UniRule"/>
</dbReference>
<evidence type="ECO:0000256" key="11">
    <source>
        <dbReference type="PIRNR" id="PIRNR001365"/>
    </source>
</evidence>
<dbReference type="GO" id="GO:0005829">
    <property type="term" value="C:cytosol"/>
    <property type="evidence" value="ECO:0007669"/>
    <property type="project" value="TreeGrafter"/>
</dbReference>
<dbReference type="HAMAP" id="MF_00418">
    <property type="entry name" value="DapA"/>
    <property type="match status" value="1"/>
</dbReference>
<feature type="binding site" evidence="10 13">
    <location>
        <position position="47"/>
    </location>
    <ligand>
        <name>pyruvate</name>
        <dbReference type="ChEBI" id="CHEBI:15361"/>
    </ligand>
</feature>
<gene>
    <name evidence="10" type="primary">dapA</name>
    <name evidence="14" type="ORF">SAMN02745213_00943</name>
</gene>
<dbReference type="InterPro" id="IPR002220">
    <property type="entry name" value="DapA-like"/>
</dbReference>
<dbReference type="NCBIfam" id="TIGR00674">
    <property type="entry name" value="dapA"/>
    <property type="match status" value="1"/>
</dbReference>
<keyword evidence="4 10" id="KW-0028">Amino-acid biosynthesis</keyword>
<dbReference type="Proteomes" id="UP000242432">
    <property type="component" value="Unassembled WGS sequence"/>
</dbReference>
<dbReference type="InterPro" id="IPR020625">
    <property type="entry name" value="Schiff_base-form_aldolases_AS"/>
</dbReference>
<comment type="caution">
    <text evidence="10">Was originally thought to be a dihydrodipicolinate synthase (DHDPS), catalyzing the condensation of (S)-aspartate-beta-semialdehyde [(S)-ASA] and pyruvate to dihydrodipicolinate (DHDP). However, it was shown in E.coli that the product of the enzymatic reaction is not dihydrodipicolinate but in fact (4S)-4-hydroxy-2,3,4,5-tetrahydro-(2S)-dipicolinic acid (HTPA), and that the consecutive dehydration reaction leading to DHDP is not spontaneous but catalyzed by DapB.</text>
</comment>
<keyword evidence="15" id="KW-1185">Reference proteome</keyword>
<dbReference type="EC" id="4.3.3.7" evidence="3 10"/>
<evidence type="ECO:0000256" key="12">
    <source>
        <dbReference type="PIRSR" id="PIRSR001365-1"/>
    </source>
</evidence>
<dbReference type="PANTHER" id="PTHR42849">
    <property type="entry name" value="N-ACETYLNEURAMINATE LYASE"/>
    <property type="match status" value="1"/>
</dbReference>
<dbReference type="UniPathway" id="UPA00034">
    <property type="reaction ID" value="UER00017"/>
</dbReference>
<evidence type="ECO:0000256" key="6">
    <source>
        <dbReference type="ARBA" id="ARBA00023154"/>
    </source>
</evidence>
<evidence type="ECO:0000313" key="14">
    <source>
        <dbReference type="EMBL" id="SKA60766.1"/>
    </source>
</evidence>
<comment type="subunit">
    <text evidence="10">Homotetramer; dimer of dimers.</text>
</comment>
<dbReference type="SMART" id="SM01130">
    <property type="entry name" value="DHDPS"/>
    <property type="match status" value="1"/>
</dbReference>
<dbReference type="GO" id="GO:0019877">
    <property type="term" value="P:diaminopimelate biosynthetic process"/>
    <property type="evidence" value="ECO:0007669"/>
    <property type="project" value="UniProtKB-UniRule"/>
</dbReference>
<reference evidence="15" key="1">
    <citation type="submission" date="2017-02" db="EMBL/GenBank/DDBJ databases">
        <authorList>
            <person name="Varghese N."/>
            <person name="Submissions S."/>
        </authorList>
    </citation>
    <scope>NUCLEOTIDE SEQUENCE [LARGE SCALE GENOMIC DNA]</scope>
    <source>
        <strain evidence="15">DSM 3072</strain>
    </source>
</reference>
<dbReference type="SUPFAM" id="SSF51569">
    <property type="entry name" value="Aldolase"/>
    <property type="match status" value="1"/>
</dbReference>
<comment type="pathway">
    <text evidence="2 10">Amino-acid biosynthesis; L-lysine biosynthesis via DAP pathway; (S)-tetrahydrodipicolinate from L-aspartate: step 3/4.</text>
</comment>